<organism evidence="3 4">
    <name type="scientific">Paraburkholderia aspalathi</name>
    <dbReference type="NCBI Taxonomy" id="1324617"/>
    <lineage>
        <taxon>Bacteria</taxon>
        <taxon>Pseudomonadati</taxon>
        <taxon>Pseudomonadota</taxon>
        <taxon>Betaproteobacteria</taxon>
        <taxon>Burkholderiales</taxon>
        <taxon>Burkholderiaceae</taxon>
        <taxon>Paraburkholderia</taxon>
    </lineage>
</organism>
<keyword evidence="1" id="KW-0732">Signal</keyword>
<dbReference type="Proteomes" id="UP000674425">
    <property type="component" value="Unassembled WGS sequence"/>
</dbReference>
<reference evidence="2 5" key="2">
    <citation type="submission" date="2021-02" db="EMBL/GenBank/DDBJ databases">
        <authorList>
            <person name="Vanwijnsberghe S."/>
        </authorList>
    </citation>
    <scope>NUCLEOTIDE SEQUENCE [LARGE SCALE GENOMIC DNA]</scope>
    <source>
        <strain evidence="2 5">R-69658</strain>
    </source>
</reference>
<dbReference type="AlphaFoldDB" id="A0A1I7EPX0"/>
<dbReference type="OrthoDB" id="6866708at2"/>
<evidence type="ECO:0000313" key="3">
    <source>
        <dbReference type="EMBL" id="SFU25969.1"/>
    </source>
</evidence>
<sequence>MKGVLRILAKLNVAVALIFLSTSVCAEYSSDAPSIKRLRIDFVSAPDWIEIHNVEEVPEKLVIQLARGGGIFPIAAFNQDGPAFPELVSIFKNKVGERKILFVIVKWRYYLSGVGTEGDYYEVHAYEAKGGGRGEIIFSENRRISDFFGSGFDGKQEGKVVHFRFKDAAAIRKSLSRCKDWTTRE</sequence>
<accession>A0A1I7EPX0</accession>
<gene>
    <name evidence="2" type="ORF">R69658_02133</name>
    <name evidence="3" type="ORF">SAMN05192563_104447</name>
</gene>
<evidence type="ECO:0000256" key="1">
    <source>
        <dbReference type="SAM" id="SignalP"/>
    </source>
</evidence>
<dbReference type="EMBL" id="CAJNAU010000015">
    <property type="protein sequence ID" value="CAE6738189.1"/>
    <property type="molecule type" value="Genomic_DNA"/>
</dbReference>
<feature type="chain" id="PRO_5043145782" evidence="1">
    <location>
        <begin position="27"/>
        <end position="185"/>
    </location>
</feature>
<dbReference type="EMBL" id="FPBH01000044">
    <property type="protein sequence ID" value="SFU25969.1"/>
    <property type="molecule type" value="Genomic_DNA"/>
</dbReference>
<feature type="signal peptide" evidence="1">
    <location>
        <begin position="1"/>
        <end position="26"/>
    </location>
</feature>
<dbReference type="Proteomes" id="UP000198844">
    <property type="component" value="Unassembled WGS sequence"/>
</dbReference>
<name>A0A1I7EPX0_9BURK</name>
<protein>
    <submittedName>
        <fullName evidence="3">Uncharacterized protein</fullName>
    </submittedName>
</protein>
<evidence type="ECO:0000313" key="2">
    <source>
        <dbReference type="EMBL" id="CAE6738189.1"/>
    </source>
</evidence>
<reference evidence="3 4" key="1">
    <citation type="submission" date="2016-10" db="EMBL/GenBank/DDBJ databases">
        <authorList>
            <person name="de Groot N.N."/>
        </authorList>
    </citation>
    <scope>NUCLEOTIDE SEQUENCE [LARGE SCALE GENOMIC DNA]</scope>
    <source>
        <strain evidence="3 4">LMG 27731</strain>
    </source>
</reference>
<evidence type="ECO:0000313" key="5">
    <source>
        <dbReference type="Proteomes" id="UP000674425"/>
    </source>
</evidence>
<dbReference type="RefSeq" id="WP_093646184.1">
    <property type="nucleotide sequence ID" value="NZ_CAJNAU010000015.1"/>
</dbReference>
<evidence type="ECO:0000313" key="4">
    <source>
        <dbReference type="Proteomes" id="UP000198844"/>
    </source>
</evidence>
<proteinExistence type="predicted"/>
<keyword evidence="5" id="KW-1185">Reference proteome</keyword>